<dbReference type="EMBL" id="CP154622">
    <property type="protein sequence ID" value="XAM43055.1"/>
    <property type="molecule type" value="Genomic_DNA"/>
</dbReference>
<dbReference type="Proteomes" id="UP001477947">
    <property type="component" value="Chromosome"/>
</dbReference>
<evidence type="ECO:0000313" key="3">
    <source>
        <dbReference type="Proteomes" id="UP001477947"/>
    </source>
</evidence>
<keyword evidence="3" id="KW-1185">Reference proteome</keyword>
<dbReference type="RefSeq" id="WP_343337966.1">
    <property type="nucleotide sequence ID" value="NZ_CP154622.1"/>
</dbReference>
<organism evidence="2 3">
    <name type="scientific">Terrisporobacter petrolearius</name>
    <dbReference type="NCBI Taxonomy" id="1460447"/>
    <lineage>
        <taxon>Bacteria</taxon>
        <taxon>Bacillati</taxon>
        <taxon>Bacillota</taxon>
        <taxon>Clostridia</taxon>
        <taxon>Peptostreptococcales</taxon>
        <taxon>Peptostreptococcaceae</taxon>
        <taxon>Terrisporobacter</taxon>
    </lineage>
</organism>
<sequence>MKFKSANKLFFSYKYNKKNLVTHHLIKDVKLFNQYQIIFDSNTNDNLSTINIKLHTNNNEIKNILLYLNESYKFDNKDVIKIEIDINLKEDINFNLKILELPIVFEENAYENSPVIKDFVTIIDNIPHVKTSSSTIFHIKMACILDEFTYDCFYPECNLLQLKSMIWRKQIEEFKPDLLFVESAWYGVCKTWIGKIACEEKLDNTLLDLITYCKNKKIPTVFFNKEGLVNLSYFEKSSSIFDYVFVSDENIIKRQVELCNHHNVYPLSFAAQPKMHNSINKNKYKLGNVAFAGGWYSDKHDNRLKDFEYILKPALDYNVHIYDRNFHQRSMFEFLDKYWPKEYLDNIVGKLDYKYMVEAYKNYTVFLNVNSIHDSSYMVSRRVYEILACKTLLLSSYSKGIFDNFKDYVFISNNKEDTEGLLEDILRNSSLYEKRAKKSQRYVLENHTYTNRLMEVFNTINLDYNKRSSISVAVICILEDSAHIQEIYNCLINQYFTPSYTYLIINKDISFEDCKVFLNIKNLYCNFYRNEKDINHIFEYIYNLKHNITNYALFYSNNYYGANYIRDYVNILSYSNIHIIGKSQIYEVNKDELELKVCDNKDSYVNKVYKDTLFFPKTFLSFLAYNNDLSSDYVYRSNFVFYCDDEYNFLRNVIGPKSNINKHIKYISI</sequence>
<gene>
    <name evidence="2" type="ORF">TPELB_33700</name>
</gene>
<feature type="domain" description="Spore protein YkvP/CgeB glycosyl transferase-like" evidence="1">
    <location>
        <begin position="331"/>
        <end position="456"/>
    </location>
</feature>
<reference evidence="2 3" key="1">
    <citation type="submission" date="2024-04" db="EMBL/GenBank/DDBJ databases">
        <title>Isolation and characterization of novel acetogenic strains of the genera Terrisporobacter and Acetoanaerobium.</title>
        <authorList>
            <person name="Boeer T."/>
            <person name="Schueler M.A."/>
            <person name="Lueschen A."/>
            <person name="Eysell L."/>
            <person name="Droege J."/>
            <person name="Heinemann M."/>
            <person name="Engelhardt L."/>
            <person name="Basen M."/>
            <person name="Daniel R."/>
        </authorList>
    </citation>
    <scope>NUCLEOTIDE SEQUENCE [LARGE SCALE GENOMIC DNA]</scope>
    <source>
        <strain evidence="2 3">ELB</strain>
    </source>
</reference>
<accession>A0ABZ3FGY9</accession>
<dbReference type="InterPro" id="IPR055259">
    <property type="entry name" value="YkvP/CgeB_Glyco_trans-like"/>
</dbReference>
<evidence type="ECO:0000313" key="2">
    <source>
        <dbReference type="EMBL" id="XAM43055.1"/>
    </source>
</evidence>
<proteinExistence type="predicted"/>
<protein>
    <recommendedName>
        <fullName evidence="1">Spore protein YkvP/CgeB glycosyl transferase-like domain-containing protein</fullName>
    </recommendedName>
</protein>
<name>A0ABZ3FGY9_9FIRM</name>
<dbReference type="Pfam" id="PF13524">
    <property type="entry name" value="Glyco_trans_1_2"/>
    <property type="match status" value="1"/>
</dbReference>
<evidence type="ECO:0000259" key="1">
    <source>
        <dbReference type="Pfam" id="PF13524"/>
    </source>
</evidence>